<name>A0ACC2GD13_DALPE</name>
<reference evidence="1" key="1">
    <citation type="submission" date="2021-05" db="EMBL/GenBank/DDBJ databases">
        <authorList>
            <person name="Pan Q."/>
            <person name="Jouanno E."/>
            <person name="Zahm M."/>
            <person name="Klopp C."/>
            <person name="Cabau C."/>
            <person name="Louis A."/>
            <person name="Berthelot C."/>
            <person name="Parey E."/>
            <person name="Roest Crollius H."/>
            <person name="Montfort J."/>
            <person name="Robinson-Rechavi M."/>
            <person name="Bouchez O."/>
            <person name="Lampietro C."/>
            <person name="Lopez Roques C."/>
            <person name="Donnadieu C."/>
            <person name="Postlethwait J."/>
            <person name="Bobe J."/>
            <person name="Dillon D."/>
            <person name="Chandos A."/>
            <person name="von Hippel F."/>
            <person name="Guiguen Y."/>
        </authorList>
    </citation>
    <scope>NUCLEOTIDE SEQUENCE</scope>
    <source>
        <strain evidence="1">YG-Jan2019</strain>
    </source>
</reference>
<keyword evidence="2" id="KW-1185">Reference proteome</keyword>
<dbReference type="Proteomes" id="UP001157502">
    <property type="component" value="Chromosome 14"/>
</dbReference>
<comment type="caution">
    <text evidence="1">The sequence shown here is derived from an EMBL/GenBank/DDBJ whole genome shotgun (WGS) entry which is preliminary data.</text>
</comment>
<gene>
    <name evidence="1" type="ORF">DPEC_G00170000</name>
</gene>
<organism evidence="1 2">
    <name type="scientific">Dallia pectoralis</name>
    <name type="common">Alaska blackfish</name>
    <dbReference type="NCBI Taxonomy" id="75939"/>
    <lineage>
        <taxon>Eukaryota</taxon>
        <taxon>Metazoa</taxon>
        <taxon>Chordata</taxon>
        <taxon>Craniata</taxon>
        <taxon>Vertebrata</taxon>
        <taxon>Euteleostomi</taxon>
        <taxon>Actinopterygii</taxon>
        <taxon>Neopterygii</taxon>
        <taxon>Teleostei</taxon>
        <taxon>Protacanthopterygii</taxon>
        <taxon>Esociformes</taxon>
        <taxon>Umbridae</taxon>
        <taxon>Dallia</taxon>
    </lineage>
</organism>
<accession>A0ACC2GD13</accession>
<sequence length="114" mass="12016">MDTPPSRESLKHASGRSTEGAAFPSGNLGDTTAPLPTDRARKILNAVTDTGSQTPCGYHQSISTAVNQVSCRHGDSQGDGVAWFSRQRCSCSCPRDQSGDASAPRPGKSTSWHL</sequence>
<dbReference type="EMBL" id="CM055741">
    <property type="protein sequence ID" value="KAJ8001487.1"/>
    <property type="molecule type" value="Genomic_DNA"/>
</dbReference>
<proteinExistence type="predicted"/>
<evidence type="ECO:0000313" key="2">
    <source>
        <dbReference type="Proteomes" id="UP001157502"/>
    </source>
</evidence>
<evidence type="ECO:0000313" key="1">
    <source>
        <dbReference type="EMBL" id="KAJ8001487.1"/>
    </source>
</evidence>
<protein>
    <submittedName>
        <fullName evidence="1">Uncharacterized protein</fullName>
    </submittedName>
</protein>